<dbReference type="Pfam" id="PF00754">
    <property type="entry name" value="F5_F8_type_C"/>
    <property type="match status" value="1"/>
</dbReference>
<dbReference type="PROSITE" id="PS51257">
    <property type="entry name" value="PROKAR_LIPOPROTEIN"/>
    <property type="match status" value="1"/>
</dbReference>
<evidence type="ECO:0000313" key="4">
    <source>
        <dbReference type="Proteomes" id="UP000647133"/>
    </source>
</evidence>
<dbReference type="EMBL" id="JACYTQ010000002">
    <property type="protein sequence ID" value="MBD8488742.1"/>
    <property type="molecule type" value="Genomic_DNA"/>
</dbReference>
<evidence type="ECO:0000256" key="1">
    <source>
        <dbReference type="SAM" id="SignalP"/>
    </source>
</evidence>
<dbReference type="SUPFAM" id="SSF49785">
    <property type="entry name" value="Galactose-binding domain-like"/>
    <property type="match status" value="1"/>
</dbReference>
<evidence type="ECO:0000313" key="3">
    <source>
        <dbReference type="EMBL" id="MBD8488742.1"/>
    </source>
</evidence>
<keyword evidence="4" id="KW-1185">Reference proteome</keyword>
<dbReference type="RefSeq" id="WP_192009594.1">
    <property type="nucleotide sequence ID" value="NZ_JACYTQ010000002.1"/>
</dbReference>
<organism evidence="3 4">
    <name type="scientific">Echinicola arenosa</name>
    <dbReference type="NCBI Taxonomy" id="2774144"/>
    <lineage>
        <taxon>Bacteria</taxon>
        <taxon>Pseudomonadati</taxon>
        <taxon>Bacteroidota</taxon>
        <taxon>Cytophagia</taxon>
        <taxon>Cytophagales</taxon>
        <taxon>Cyclobacteriaceae</taxon>
        <taxon>Echinicola</taxon>
    </lineage>
</organism>
<comment type="caution">
    <text evidence="3">The sequence shown here is derived from an EMBL/GenBank/DDBJ whole genome shotgun (WGS) entry which is preliminary data.</text>
</comment>
<proteinExistence type="predicted"/>
<dbReference type="SUPFAM" id="SSF55486">
    <property type="entry name" value="Metalloproteases ('zincins'), catalytic domain"/>
    <property type="match status" value="1"/>
</dbReference>
<dbReference type="InterPro" id="IPR008979">
    <property type="entry name" value="Galactose-bd-like_sf"/>
</dbReference>
<dbReference type="Proteomes" id="UP000647133">
    <property type="component" value="Unassembled WGS sequence"/>
</dbReference>
<evidence type="ECO:0000259" key="2">
    <source>
        <dbReference type="PROSITE" id="PS50022"/>
    </source>
</evidence>
<protein>
    <submittedName>
        <fullName evidence="3">Discoidin domain-containing protein</fullName>
    </submittedName>
</protein>
<accession>A0ABR9AIT0</accession>
<dbReference type="PROSITE" id="PS50022">
    <property type="entry name" value="FA58C_3"/>
    <property type="match status" value="1"/>
</dbReference>
<feature type="signal peptide" evidence="1">
    <location>
        <begin position="1"/>
        <end position="23"/>
    </location>
</feature>
<gene>
    <name evidence="3" type="ORF">IFO69_08300</name>
</gene>
<dbReference type="Gene3D" id="2.60.120.260">
    <property type="entry name" value="Galactose-binding domain-like"/>
    <property type="match status" value="1"/>
</dbReference>
<keyword evidence="1" id="KW-0732">Signal</keyword>
<reference evidence="3 4" key="1">
    <citation type="submission" date="2020-09" db="EMBL/GenBank/DDBJ databases">
        <title>Echinicola sp. CAU 1574 isolated from sand of Sido Beach.</title>
        <authorList>
            <person name="Kim W."/>
        </authorList>
    </citation>
    <scope>NUCLEOTIDE SEQUENCE [LARGE SCALE GENOMIC DNA]</scope>
    <source>
        <strain evidence="3 4">CAU 1574</strain>
    </source>
</reference>
<sequence length="537" mass="60663">MIKKKLHFSRLAGLCLSAITLLGSCGDADMAGSESPDIYQKKLSLPHQKQLNVIYFLPNDMEPHLDYERRLSGALKHMKDYYAQQLLSHGFGNRSFGLAEHPEISGYVNIKVIHAENDHNYYPYSNGGNRAKKEIEAYFAEHPEEKTSEHFLVFIPVNEDGTGVPFYGLGKFAFTRDYAGGYDMDKWVDGVGFPTVDDKWIGGTIHELGHGLNLPHNRQKVSDNFTAMMGNGNSSYWSQPDNIKFTKASALILRYNELFTNNAPFEFYQESPEVEIKHQRIYADSEYLYVQTKFTSTVPVKGAIVYNDPKTGPNDADYNAITWATRDIIETTNADSISFKMALSDIDEHFKEHPFTLKLSLVHENGRIVNTSYPYNFVNGQPDIDVNDVVFDDYDRTDWSVAGFSSQEEYAAEGALPGLAEYLLDGDYSTFWHSGWKTNPPKHPHWIAIDMNETKTIHGISVVQNQKSSNGMLKDFTLYVSNDNVNWTTVGDFTATNSMSRQQIVLDTPIAAQYFKIQTYNSYGGTNANRIAEIAAF</sequence>
<feature type="domain" description="F5/8 type C" evidence="2">
    <location>
        <begin position="379"/>
        <end position="536"/>
    </location>
</feature>
<feature type="chain" id="PRO_5047013523" evidence="1">
    <location>
        <begin position="24"/>
        <end position="537"/>
    </location>
</feature>
<dbReference type="InterPro" id="IPR000421">
    <property type="entry name" value="FA58C"/>
</dbReference>
<name>A0ABR9AIT0_9BACT</name>